<proteinExistence type="predicted"/>
<feature type="domain" description="Transcription factor TFIIIC triple barrel" evidence="1">
    <location>
        <begin position="10"/>
        <end position="102"/>
    </location>
</feature>
<dbReference type="AlphaFoldDB" id="A0A9P0JLT1"/>
<evidence type="ECO:0000313" key="2">
    <source>
        <dbReference type="EMBL" id="CAH1954681.1"/>
    </source>
</evidence>
<dbReference type="GO" id="GO:0000127">
    <property type="term" value="C:transcription factor TFIIIC complex"/>
    <property type="evidence" value="ECO:0007669"/>
    <property type="project" value="TreeGrafter"/>
</dbReference>
<dbReference type="GO" id="GO:0006383">
    <property type="term" value="P:transcription by RNA polymerase III"/>
    <property type="evidence" value="ECO:0007669"/>
    <property type="project" value="InterPro"/>
</dbReference>
<evidence type="ECO:0000259" key="1">
    <source>
        <dbReference type="Pfam" id="PF10419"/>
    </source>
</evidence>
<name>A0A9P0JLT1_ACAOB</name>
<organism evidence="2 3">
    <name type="scientific">Acanthoscelides obtectus</name>
    <name type="common">Bean weevil</name>
    <name type="synonym">Bruchus obtectus</name>
    <dbReference type="NCBI Taxonomy" id="200917"/>
    <lineage>
        <taxon>Eukaryota</taxon>
        <taxon>Metazoa</taxon>
        <taxon>Ecdysozoa</taxon>
        <taxon>Arthropoda</taxon>
        <taxon>Hexapoda</taxon>
        <taxon>Insecta</taxon>
        <taxon>Pterygota</taxon>
        <taxon>Neoptera</taxon>
        <taxon>Endopterygota</taxon>
        <taxon>Coleoptera</taxon>
        <taxon>Polyphaga</taxon>
        <taxon>Cucujiformia</taxon>
        <taxon>Chrysomeloidea</taxon>
        <taxon>Chrysomelidae</taxon>
        <taxon>Bruchinae</taxon>
        <taxon>Bruchini</taxon>
        <taxon>Acanthoscelides</taxon>
    </lineage>
</organism>
<reference evidence="2" key="1">
    <citation type="submission" date="2022-03" db="EMBL/GenBank/DDBJ databases">
        <authorList>
            <person name="Sayadi A."/>
        </authorList>
    </citation>
    <scope>NUCLEOTIDE SEQUENCE</scope>
</reference>
<dbReference type="PANTHER" id="PTHR21860:SF2">
    <property type="entry name" value="GENERAL TRANSCRIPTION FACTOR 3C POLYPEPTIDE 6"/>
    <property type="match status" value="1"/>
</dbReference>
<dbReference type="OrthoDB" id="1877767at2759"/>
<keyword evidence="3" id="KW-1185">Reference proteome</keyword>
<protein>
    <recommendedName>
        <fullName evidence="1">Transcription factor TFIIIC triple barrel domain-containing protein</fullName>
    </recommendedName>
</protein>
<dbReference type="InterPro" id="IPR042771">
    <property type="entry name" value="GTF3C6-like"/>
</dbReference>
<dbReference type="PANTHER" id="PTHR21860">
    <property type="entry name" value="TRANSCRIPTION INITIATION FACTOR IIIC TFIIIC , POLYPEPTIDE 6-RELATED"/>
    <property type="match status" value="1"/>
</dbReference>
<dbReference type="Gene3D" id="2.60.40.4370">
    <property type="match status" value="1"/>
</dbReference>
<sequence length="164" mass="18949">MDNNSSSGKEKYVYLDFNGKIDGDVLKKQFFFCMANLDKTNPLVQVNDFLFKGTYDHAIGTNLFFDTEDNTEVGDAFHKVASIKAKLIVKQTEVLNLKPVKVSPRKIELEHDLRSLTYNFEWDYKTLLDKLENGTLRLQDIITTEVPLEKESTELETVKYNKNK</sequence>
<gene>
    <name evidence="2" type="ORF">ACAOBT_LOCUS684</name>
</gene>
<dbReference type="Pfam" id="PF10419">
    <property type="entry name" value="TFIIIC_sub6"/>
    <property type="match status" value="1"/>
</dbReference>
<dbReference type="EMBL" id="CAKOFQ010006655">
    <property type="protein sequence ID" value="CAH1954681.1"/>
    <property type="molecule type" value="Genomic_DNA"/>
</dbReference>
<accession>A0A9P0JLT1</accession>
<dbReference type="Proteomes" id="UP001152888">
    <property type="component" value="Unassembled WGS sequence"/>
</dbReference>
<evidence type="ECO:0000313" key="3">
    <source>
        <dbReference type="Proteomes" id="UP001152888"/>
    </source>
</evidence>
<dbReference type="InterPro" id="IPR019481">
    <property type="entry name" value="TFIIIC_triple_barrel"/>
</dbReference>
<comment type="caution">
    <text evidence="2">The sequence shown here is derived from an EMBL/GenBank/DDBJ whole genome shotgun (WGS) entry which is preliminary data.</text>
</comment>